<proteinExistence type="predicted"/>
<name>A0A4S4AP40_9RHOO</name>
<keyword evidence="3" id="KW-1185">Reference proteome</keyword>
<evidence type="ECO:0000313" key="3">
    <source>
        <dbReference type="Proteomes" id="UP000307956"/>
    </source>
</evidence>
<comment type="caution">
    <text evidence="2">The sequence shown here is derived from an EMBL/GenBank/DDBJ whole genome shotgun (WGS) entry which is preliminary data.</text>
</comment>
<accession>A0A4S4AP40</accession>
<evidence type="ECO:0000256" key="1">
    <source>
        <dbReference type="SAM" id="MobiDB-lite"/>
    </source>
</evidence>
<feature type="compositionally biased region" description="Polar residues" evidence="1">
    <location>
        <begin position="34"/>
        <end position="43"/>
    </location>
</feature>
<gene>
    <name evidence="2" type="ORF">E6O51_11755</name>
</gene>
<reference evidence="2 3" key="1">
    <citation type="submission" date="2019-04" db="EMBL/GenBank/DDBJ databases">
        <title>Azoarcus rhizosphaerae sp. nov. isolated from rhizosphere of Ficus religiosa.</title>
        <authorList>
            <person name="Lin S.-Y."/>
            <person name="Hameed A."/>
            <person name="Hsu Y.-H."/>
            <person name="Young C.-C."/>
        </authorList>
    </citation>
    <scope>NUCLEOTIDE SEQUENCE [LARGE SCALE GENOMIC DNA]</scope>
    <source>
        <strain evidence="2 3">CC-YHH848</strain>
    </source>
</reference>
<organism evidence="2 3">
    <name type="scientific">Pseudothauera rhizosphaerae</name>
    <dbReference type="NCBI Taxonomy" id="2565932"/>
    <lineage>
        <taxon>Bacteria</taxon>
        <taxon>Pseudomonadati</taxon>
        <taxon>Pseudomonadota</taxon>
        <taxon>Betaproteobacteria</taxon>
        <taxon>Rhodocyclales</taxon>
        <taxon>Zoogloeaceae</taxon>
        <taxon>Pseudothauera</taxon>
    </lineage>
</organism>
<feature type="compositionally biased region" description="Basic and acidic residues" evidence="1">
    <location>
        <begin position="15"/>
        <end position="25"/>
    </location>
</feature>
<dbReference type="AlphaFoldDB" id="A0A4S4AP40"/>
<dbReference type="EMBL" id="SSOD01000008">
    <property type="protein sequence ID" value="THF60899.1"/>
    <property type="molecule type" value="Genomic_DNA"/>
</dbReference>
<sequence length="106" mass="11450">MTTASDLGRSLRRLIPRDPTHRRTLEPASPAQPIPSTRGVSLTAQQAAGSGGGAFEEDDASQREYWPVRTITSSDGLFVLEVEPLKSILLKDGSRATFGDPDEPDE</sequence>
<evidence type="ECO:0000313" key="2">
    <source>
        <dbReference type="EMBL" id="THF60899.1"/>
    </source>
</evidence>
<dbReference type="OrthoDB" id="9182720at2"/>
<dbReference type="Proteomes" id="UP000307956">
    <property type="component" value="Unassembled WGS sequence"/>
</dbReference>
<protein>
    <submittedName>
        <fullName evidence="2">Uncharacterized protein</fullName>
    </submittedName>
</protein>
<dbReference type="RefSeq" id="WP_136385173.1">
    <property type="nucleotide sequence ID" value="NZ_SSOD01000008.1"/>
</dbReference>
<feature type="region of interest" description="Disordered" evidence="1">
    <location>
        <begin position="1"/>
        <end position="62"/>
    </location>
</feature>